<dbReference type="InterPro" id="IPR016181">
    <property type="entry name" value="Acyl_CoA_acyltransferase"/>
</dbReference>
<dbReference type="SUPFAM" id="SSF55729">
    <property type="entry name" value="Acyl-CoA N-acyltransferases (Nat)"/>
    <property type="match status" value="1"/>
</dbReference>
<dbReference type="EMBL" id="JAUJEA010000001">
    <property type="protein sequence ID" value="MDN5200417.1"/>
    <property type="molecule type" value="Genomic_DNA"/>
</dbReference>
<evidence type="ECO:0008006" key="3">
    <source>
        <dbReference type="Google" id="ProtNLM"/>
    </source>
</evidence>
<dbReference type="InterPro" id="IPR039968">
    <property type="entry name" value="BcerS-like"/>
</dbReference>
<dbReference type="PANTHER" id="PTHR41368:SF1">
    <property type="entry name" value="PROTEIN YGHO"/>
    <property type="match status" value="1"/>
</dbReference>
<protein>
    <recommendedName>
        <fullName evidence="3">N-acetyltransferase domain-containing protein</fullName>
    </recommendedName>
</protein>
<dbReference type="Proteomes" id="UP001172082">
    <property type="component" value="Unassembled WGS sequence"/>
</dbReference>
<evidence type="ECO:0000313" key="2">
    <source>
        <dbReference type="Proteomes" id="UP001172082"/>
    </source>
</evidence>
<name>A0ABT8KK31_9BACT</name>
<sequence>MNLIPVNDGKTRKEFLLLPVRLYKDNKNWIRPLDKDIEFVFDAEQNKYFKNGECERWILQNDKKQTIGRVAAFIDYRTSEKYDQPTGGMGFFECIDDREAAFKLFDKCKDWLEERGMEAMDGPINFGERDKWWGLLIDGDYEPNYCVPYNFPYYRDFFEAYGFDVSYKQFTYRREVKGGLDEKVVARANRIFKNPDYKFCSIEKIGLDKVAEDFRVTYNKSWVGYSDAKEMSKEQAHALMNNIKPILDRRLIWFAYYMDQPIAFAVMLPEINQIVKHFGGRFGIWEKLRFLWYKKTGKCNKILGVVFGVVPRFQGRGIESALITAFSKLAYDPKTSFPYKELEHNWVGDFNPQMMKVHESIGGTIFKTHATFRKLFKNNN</sequence>
<dbReference type="PANTHER" id="PTHR41368">
    <property type="entry name" value="PROTEIN YGHO"/>
    <property type="match status" value="1"/>
</dbReference>
<dbReference type="Gene3D" id="3.40.630.30">
    <property type="match status" value="1"/>
</dbReference>
<evidence type="ECO:0000313" key="1">
    <source>
        <dbReference type="EMBL" id="MDN5200417.1"/>
    </source>
</evidence>
<keyword evidence="2" id="KW-1185">Reference proteome</keyword>
<reference evidence="1" key="1">
    <citation type="submission" date="2023-06" db="EMBL/GenBank/DDBJ databases">
        <title>Genomic of Parafulvivirga corallium.</title>
        <authorList>
            <person name="Wang G."/>
        </authorList>
    </citation>
    <scope>NUCLEOTIDE SEQUENCE</scope>
    <source>
        <strain evidence="1">BMA10</strain>
    </source>
</reference>
<proteinExistence type="predicted"/>
<comment type="caution">
    <text evidence="1">The sequence shown here is derived from an EMBL/GenBank/DDBJ whole genome shotgun (WGS) entry which is preliminary data.</text>
</comment>
<accession>A0ABT8KK31</accession>
<organism evidence="1 2">
    <name type="scientific">Splendidivirga corallicola</name>
    <dbReference type="NCBI Taxonomy" id="3051826"/>
    <lineage>
        <taxon>Bacteria</taxon>
        <taxon>Pseudomonadati</taxon>
        <taxon>Bacteroidota</taxon>
        <taxon>Cytophagia</taxon>
        <taxon>Cytophagales</taxon>
        <taxon>Splendidivirgaceae</taxon>
        <taxon>Splendidivirga</taxon>
    </lineage>
</organism>
<dbReference type="RefSeq" id="WP_346750442.1">
    <property type="nucleotide sequence ID" value="NZ_JAUJEA010000001.1"/>
</dbReference>
<gene>
    <name evidence="1" type="ORF">QQ008_03570</name>
</gene>